<proteinExistence type="predicted"/>
<dbReference type="RefSeq" id="XP_022648091.1">
    <property type="nucleotide sequence ID" value="XM_022792356.1"/>
</dbReference>
<dbReference type="AlphaFoldDB" id="A0A7M7MAL6"/>
<dbReference type="GeneID" id="111244862"/>
<evidence type="ECO:0000256" key="1">
    <source>
        <dbReference type="SAM" id="SignalP"/>
    </source>
</evidence>
<name>A0A7M7MAL6_VARDE</name>
<keyword evidence="1" id="KW-0732">Signal</keyword>
<reference evidence="2" key="1">
    <citation type="submission" date="2021-01" db="UniProtKB">
        <authorList>
            <consortium name="EnsemblMetazoa"/>
        </authorList>
    </citation>
    <scope>IDENTIFICATION</scope>
</reference>
<evidence type="ECO:0000313" key="2">
    <source>
        <dbReference type="EnsemblMetazoa" id="XP_022648091"/>
    </source>
</evidence>
<dbReference type="InParanoid" id="A0A7M7MAL6"/>
<evidence type="ECO:0000313" key="3">
    <source>
        <dbReference type="Proteomes" id="UP000594260"/>
    </source>
</evidence>
<sequence>MKSFVLLSALVSITATAHSSSYGQSYQYSYRGPYTQHGATIPQEAASGDLLGMHSFSSLGSGLSYGGLGSLGGYGGHNILLSAGHFGSHRFTPGSHGHRSLQLVDYGFPERSKLYGGYVGGFGGYAKGALDSIQHLNQGGVRLPLLSYGAPKTSSIAFGSHAGLRGHDASLGLHAPIAHYERHQIRHGHQNGHLGFGIGGTQYEVEYTKAASAA</sequence>
<dbReference type="Proteomes" id="UP000594260">
    <property type="component" value="Unplaced"/>
</dbReference>
<feature type="chain" id="PRO_5029596324" evidence="1">
    <location>
        <begin position="20"/>
        <end position="214"/>
    </location>
</feature>
<dbReference type="EnsemblMetazoa" id="XM_022792356">
    <property type="protein sequence ID" value="XP_022648091"/>
    <property type="gene ID" value="LOC111244862"/>
</dbReference>
<protein>
    <submittedName>
        <fullName evidence="2">Uncharacterized protein</fullName>
    </submittedName>
</protein>
<dbReference type="KEGG" id="vde:111244862"/>
<dbReference type="OrthoDB" id="10592410at2759"/>
<keyword evidence="3" id="KW-1185">Reference proteome</keyword>
<organism evidence="2 3">
    <name type="scientific">Varroa destructor</name>
    <name type="common">Honeybee mite</name>
    <dbReference type="NCBI Taxonomy" id="109461"/>
    <lineage>
        <taxon>Eukaryota</taxon>
        <taxon>Metazoa</taxon>
        <taxon>Ecdysozoa</taxon>
        <taxon>Arthropoda</taxon>
        <taxon>Chelicerata</taxon>
        <taxon>Arachnida</taxon>
        <taxon>Acari</taxon>
        <taxon>Parasitiformes</taxon>
        <taxon>Mesostigmata</taxon>
        <taxon>Gamasina</taxon>
        <taxon>Dermanyssoidea</taxon>
        <taxon>Varroidae</taxon>
        <taxon>Varroa</taxon>
    </lineage>
</organism>
<feature type="signal peptide" evidence="1">
    <location>
        <begin position="1"/>
        <end position="19"/>
    </location>
</feature>
<accession>A0A7M7MAL6</accession>